<evidence type="ECO:0000256" key="1">
    <source>
        <dbReference type="PROSITE-ProRule" id="PRU00169"/>
    </source>
</evidence>
<evidence type="ECO:0000259" key="4">
    <source>
        <dbReference type="PROSITE" id="PS51832"/>
    </source>
</evidence>
<dbReference type="InterPro" id="IPR037522">
    <property type="entry name" value="HD_GYP_dom"/>
</dbReference>
<dbReference type="GO" id="GO:0008081">
    <property type="term" value="F:phosphoric diester hydrolase activity"/>
    <property type="evidence" value="ECO:0007669"/>
    <property type="project" value="UniProtKB-ARBA"/>
</dbReference>
<evidence type="ECO:0000313" key="6">
    <source>
        <dbReference type="Proteomes" id="UP000436522"/>
    </source>
</evidence>
<comment type="caution">
    <text evidence="5">The sequence shown here is derived from an EMBL/GenBank/DDBJ whole genome shotgun (WGS) entry which is preliminary data.</text>
</comment>
<keyword evidence="1" id="KW-0597">Phosphoprotein</keyword>
<dbReference type="Pfam" id="PF00072">
    <property type="entry name" value="Response_reg"/>
    <property type="match status" value="1"/>
</dbReference>
<proteinExistence type="predicted"/>
<dbReference type="EMBL" id="BLIV01000006">
    <property type="protein sequence ID" value="GFE51449.1"/>
    <property type="molecule type" value="Genomic_DNA"/>
</dbReference>
<dbReference type="CDD" id="cd17551">
    <property type="entry name" value="REC_RpfG-like"/>
    <property type="match status" value="1"/>
</dbReference>
<evidence type="ECO:0000259" key="2">
    <source>
        <dbReference type="PROSITE" id="PS50110"/>
    </source>
</evidence>
<dbReference type="InterPro" id="IPR006674">
    <property type="entry name" value="HD_domain"/>
</dbReference>
<evidence type="ECO:0000259" key="3">
    <source>
        <dbReference type="PROSITE" id="PS51831"/>
    </source>
</evidence>
<protein>
    <submittedName>
        <fullName evidence="5">Two-component system response regulator</fullName>
    </submittedName>
</protein>
<dbReference type="PROSITE" id="PS50110">
    <property type="entry name" value="RESPONSE_REGULATORY"/>
    <property type="match status" value="1"/>
</dbReference>
<feature type="domain" description="Response regulatory" evidence="2">
    <location>
        <begin position="2"/>
        <end position="119"/>
    </location>
</feature>
<dbReference type="GO" id="GO:0000160">
    <property type="term" value="P:phosphorelay signal transduction system"/>
    <property type="evidence" value="ECO:0007669"/>
    <property type="project" value="InterPro"/>
</dbReference>
<dbReference type="SMART" id="SM00471">
    <property type="entry name" value="HDc"/>
    <property type="match status" value="1"/>
</dbReference>
<dbReference type="CDD" id="cd00077">
    <property type="entry name" value="HDc"/>
    <property type="match status" value="1"/>
</dbReference>
<reference evidence="5 6" key="1">
    <citation type="submission" date="2019-12" db="EMBL/GenBank/DDBJ databases">
        <title>Roseobacter cerasinus sp. nov., isolated from seawater around aquaculture.</title>
        <authorList>
            <person name="Muramatsu S."/>
            <person name="Takabe Y."/>
            <person name="Mori K."/>
            <person name="Takaichi S."/>
            <person name="Hanada S."/>
        </authorList>
    </citation>
    <scope>NUCLEOTIDE SEQUENCE [LARGE SCALE GENOMIC DNA]</scope>
    <source>
        <strain evidence="5 6">AI77</strain>
    </source>
</reference>
<dbReference type="RefSeq" id="WP_159979168.1">
    <property type="nucleotide sequence ID" value="NZ_BLIV01000006.1"/>
</dbReference>
<keyword evidence="6" id="KW-1185">Reference proteome</keyword>
<dbReference type="Gene3D" id="3.40.50.2300">
    <property type="match status" value="1"/>
</dbReference>
<dbReference type="Pfam" id="PF13487">
    <property type="entry name" value="HD_5"/>
    <property type="match status" value="1"/>
</dbReference>
<organism evidence="5 6">
    <name type="scientific">Roseobacter cerasinus</name>
    <dbReference type="NCBI Taxonomy" id="2602289"/>
    <lineage>
        <taxon>Bacteria</taxon>
        <taxon>Pseudomonadati</taxon>
        <taxon>Pseudomonadota</taxon>
        <taxon>Alphaproteobacteria</taxon>
        <taxon>Rhodobacterales</taxon>
        <taxon>Roseobacteraceae</taxon>
        <taxon>Roseobacter</taxon>
    </lineage>
</organism>
<name>A0A640VTU3_9RHOB</name>
<dbReference type="Gene3D" id="1.10.3210.10">
    <property type="entry name" value="Hypothetical protein af1432"/>
    <property type="match status" value="1"/>
</dbReference>
<dbReference type="PANTHER" id="PTHR45228:SF1">
    <property type="entry name" value="CYCLIC DI-GMP PHOSPHODIESTERASE TM_0186"/>
    <property type="match status" value="1"/>
</dbReference>
<dbReference type="PROSITE" id="PS51832">
    <property type="entry name" value="HD_GYP"/>
    <property type="match status" value="1"/>
</dbReference>
<evidence type="ECO:0000313" key="5">
    <source>
        <dbReference type="EMBL" id="GFE51449.1"/>
    </source>
</evidence>
<dbReference type="InterPro" id="IPR003607">
    <property type="entry name" value="HD/PDEase_dom"/>
</dbReference>
<dbReference type="OrthoDB" id="7326651at2"/>
<sequence length="348" mass="39245">MRICSIDDDEIILGVITAVLGKLSNCEVEGYSDPRAALRRCEEVTFDLVLLDYRMGDVDGIECLRLLRASPEYRHVPIVMLTADQERDLRIKAVKFGATDFLNKPFDPEELRLRAGNLVSLREAQLALEDRARHLDQEIKTATRALVRQEEELIWRLARAIEVRDGNTGEHISRVAEVSEIIARHMGMDSDYCRTLYLAAPLHDTGKIGIPDAILNKPDRLTDHERVIVEKHTDIGGRILEDGESDLIRMAEEIALTHHEKWDGTGYGRRLAGDDIPLSGRIVAIADVLDALCTQRPYKDAWPFEAARDEIHRLSGSHFDPDAVFAFEAGIAEIEQVYLRTQPSMQTA</sequence>
<dbReference type="PROSITE" id="PS51831">
    <property type="entry name" value="HD"/>
    <property type="match status" value="1"/>
</dbReference>
<dbReference type="PANTHER" id="PTHR45228">
    <property type="entry name" value="CYCLIC DI-GMP PHOSPHODIESTERASE TM_0186-RELATED"/>
    <property type="match status" value="1"/>
</dbReference>
<dbReference type="AlphaFoldDB" id="A0A640VTU3"/>
<dbReference type="SUPFAM" id="SSF109604">
    <property type="entry name" value="HD-domain/PDEase-like"/>
    <property type="match status" value="1"/>
</dbReference>
<dbReference type="InterPro" id="IPR052020">
    <property type="entry name" value="Cyclic_di-GMP/3'3'-cGAMP_PDE"/>
</dbReference>
<feature type="domain" description="HD-GYP" evidence="4">
    <location>
        <begin position="146"/>
        <end position="343"/>
    </location>
</feature>
<dbReference type="Proteomes" id="UP000436522">
    <property type="component" value="Unassembled WGS sequence"/>
</dbReference>
<dbReference type="SUPFAM" id="SSF52172">
    <property type="entry name" value="CheY-like"/>
    <property type="match status" value="1"/>
</dbReference>
<feature type="domain" description="HD" evidence="3">
    <location>
        <begin position="168"/>
        <end position="292"/>
    </location>
</feature>
<dbReference type="InterPro" id="IPR001789">
    <property type="entry name" value="Sig_transdc_resp-reg_receiver"/>
</dbReference>
<accession>A0A640VTU3</accession>
<feature type="modified residue" description="4-aspartylphosphate" evidence="1">
    <location>
        <position position="52"/>
    </location>
</feature>
<dbReference type="SMART" id="SM00448">
    <property type="entry name" value="REC"/>
    <property type="match status" value="1"/>
</dbReference>
<dbReference type="InterPro" id="IPR011006">
    <property type="entry name" value="CheY-like_superfamily"/>
</dbReference>
<gene>
    <name evidence="5" type="ORF">So717_32020</name>
</gene>